<feature type="signal peptide" evidence="1">
    <location>
        <begin position="1"/>
        <end position="19"/>
    </location>
</feature>
<evidence type="ECO:0000313" key="2">
    <source>
        <dbReference type="EMBL" id="KJZ01691.1"/>
    </source>
</evidence>
<dbReference type="AlphaFoldDB" id="A0A0F4PRA6"/>
<sequence>MKHLLACSLFMVASVPIAAQVLQDPTRPAVQAQTSRSTESVQQQWVLESVVSKKGQHKAIISGQLYAQGDKLADYTVTNISAHAVLLVQGAKQLKLELYSNEIKQ</sequence>
<name>A0A0F4PRA6_9GAMM</name>
<evidence type="ECO:0000256" key="1">
    <source>
        <dbReference type="SAM" id="SignalP"/>
    </source>
</evidence>
<dbReference type="Proteomes" id="UP000033664">
    <property type="component" value="Unassembled WGS sequence"/>
</dbReference>
<evidence type="ECO:0008006" key="4">
    <source>
        <dbReference type="Google" id="ProtNLM"/>
    </source>
</evidence>
<keyword evidence="1" id="KW-0732">Signal</keyword>
<dbReference type="eggNOG" id="ENOG5030YBI">
    <property type="taxonomic scope" value="Bacteria"/>
</dbReference>
<keyword evidence="3" id="KW-1185">Reference proteome</keyword>
<dbReference type="PATRIC" id="fig|151081.8.peg.1519"/>
<feature type="chain" id="PRO_5002474606" description="MSHA biogenesis protein MshK" evidence="1">
    <location>
        <begin position="20"/>
        <end position="105"/>
    </location>
</feature>
<reference evidence="2 3" key="1">
    <citation type="journal article" date="2015" name="BMC Genomics">
        <title>Genome mining reveals unlocked bioactive potential of marine Gram-negative bacteria.</title>
        <authorList>
            <person name="Machado H."/>
            <person name="Sonnenschein E.C."/>
            <person name="Melchiorsen J."/>
            <person name="Gram L."/>
        </authorList>
    </citation>
    <scope>NUCLEOTIDE SEQUENCE [LARGE SCALE GENOMIC DNA]</scope>
    <source>
        <strain evidence="2 3">S3137</strain>
    </source>
</reference>
<dbReference type="RefSeq" id="WP_022945518.1">
    <property type="nucleotide sequence ID" value="NZ_CP023396.1"/>
</dbReference>
<protein>
    <recommendedName>
        <fullName evidence="4">MSHA biogenesis protein MshK</fullName>
    </recommendedName>
</protein>
<dbReference type="GeneID" id="58227197"/>
<gene>
    <name evidence="2" type="ORF">TW72_01700</name>
</gene>
<comment type="caution">
    <text evidence="2">The sequence shown here is derived from an EMBL/GenBank/DDBJ whole genome shotgun (WGS) entry which is preliminary data.</text>
</comment>
<accession>A0A0F4PRA6</accession>
<dbReference type="EMBL" id="JXXZ01000002">
    <property type="protein sequence ID" value="KJZ01691.1"/>
    <property type="molecule type" value="Genomic_DNA"/>
</dbReference>
<proteinExistence type="predicted"/>
<evidence type="ECO:0000313" key="3">
    <source>
        <dbReference type="Proteomes" id="UP000033664"/>
    </source>
</evidence>
<organism evidence="2 3">
    <name type="scientific">Pseudoalteromonas ruthenica</name>
    <dbReference type="NCBI Taxonomy" id="151081"/>
    <lineage>
        <taxon>Bacteria</taxon>
        <taxon>Pseudomonadati</taxon>
        <taxon>Pseudomonadota</taxon>
        <taxon>Gammaproteobacteria</taxon>
        <taxon>Alteromonadales</taxon>
        <taxon>Pseudoalteromonadaceae</taxon>
        <taxon>Pseudoalteromonas</taxon>
    </lineage>
</organism>